<dbReference type="SUPFAM" id="SSF161098">
    <property type="entry name" value="MetI-like"/>
    <property type="match status" value="1"/>
</dbReference>
<keyword evidence="2 7" id="KW-0813">Transport</keyword>
<comment type="subcellular location">
    <subcellularLocation>
        <location evidence="1 7">Cell membrane</location>
        <topology evidence="1 7">Multi-pass membrane protein</topology>
    </subcellularLocation>
</comment>
<dbReference type="GO" id="GO:0005886">
    <property type="term" value="C:plasma membrane"/>
    <property type="evidence" value="ECO:0007669"/>
    <property type="project" value="UniProtKB-SubCell"/>
</dbReference>
<keyword evidence="11" id="KW-1185">Reference proteome</keyword>
<evidence type="ECO:0000256" key="1">
    <source>
        <dbReference type="ARBA" id="ARBA00004651"/>
    </source>
</evidence>
<dbReference type="PROSITE" id="PS50928">
    <property type="entry name" value="ABC_TM1"/>
    <property type="match status" value="1"/>
</dbReference>
<evidence type="ECO:0000313" key="10">
    <source>
        <dbReference type="EMBL" id="MFC4826530.1"/>
    </source>
</evidence>
<evidence type="ECO:0000259" key="9">
    <source>
        <dbReference type="PROSITE" id="PS50928"/>
    </source>
</evidence>
<dbReference type="AlphaFoldDB" id="A0ABD5Q7A1"/>
<evidence type="ECO:0000256" key="3">
    <source>
        <dbReference type="ARBA" id="ARBA00022475"/>
    </source>
</evidence>
<reference evidence="10 11" key="1">
    <citation type="journal article" date="2019" name="Int. J. Syst. Evol. Microbiol.">
        <title>The Global Catalogue of Microorganisms (GCM) 10K type strain sequencing project: providing services to taxonomists for standard genome sequencing and annotation.</title>
        <authorList>
            <consortium name="The Broad Institute Genomics Platform"/>
            <consortium name="The Broad Institute Genome Sequencing Center for Infectious Disease"/>
            <person name="Wu L."/>
            <person name="Ma J."/>
        </authorList>
    </citation>
    <scope>NUCLEOTIDE SEQUENCE [LARGE SCALE GENOMIC DNA]</scope>
    <source>
        <strain evidence="10 11">XZYJ18</strain>
    </source>
</reference>
<dbReference type="CDD" id="cd06261">
    <property type="entry name" value="TM_PBP2"/>
    <property type="match status" value="1"/>
</dbReference>
<protein>
    <submittedName>
        <fullName evidence="10">ABC transporter permease</fullName>
    </submittedName>
</protein>
<feature type="transmembrane region" description="Helical" evidence="7">
    <location>
        <begin position="269"/>
        <end position="293"/>
    </location>
</feature>
<evidence type="ECO:0000313" key="11">
    <source>
        <dbReference type="Proteomes" id="UP001595945"/>
    </source>
</evidence>
<feature type="region of interest" description="Disordered" evidence="8">
    <location>
        <begin position="443"/>
        <end position="465"/>
    </location>
</feature>
<gene>
    <name evidence="10" type="ORF">ACFO9K_19915</name>
</gene>
<dbReference type="Pfam" id="PF00528">
    <property type="entry name" value="BPD_transp_1"/>
    <property type="match status" value="1"/>
</dbReference>
<keyword evidence="5 7" id="KW-1133">Transmembrane helix</keyword>
<feature type="transmembrane region" description="Helical" evidence="7">
    <location>
        <begin position="363"/>
        <end position="393"/>
    </location>
</feature>
<feature type="transmembrane region" description="Helical" evidence="7">
    <location>
        <begin position="413"/>
        <end position="435"/>
    </location>
</feature>
<evidence type="ECO:0000256" key="5">
    <source>
        <dbReference type="ARBA" id="ARBA00022989"/>
    </source>
</evidence>
<dbReference type="GeneID" id="73046372"/>
<dbReference type="PANTHER" id="PTHR43386">
    <property type="entry name" value="OLIGOPEPTIDE TRANSPORT SYSTEM PERMEASE PROTEIN APPC"/>
    <property type="match status" value="1"/>
</dbReference>
<dbReference type="Gene3D" id="1.10.3720.10">
    <property type="entry name" value="MetI-like"/>
    <property type="match status" value="1"/>
</dbReference>
<sequence length="465" mass="50618">MSADRDQEDVSIAARIKENPGPALGWMVGALLLFALEAGAVVHFVTSLLGNPVELPTLLSRELIPNNGYVKPNGVWKETFLGLPAAYAWALRVVLIYAYAFLWLVWLWRGYLVFRENYRYADWTPRDDMVDRLRSHRWGQFGAVIVFAFVVMAMFAPALGPTTVERTISNPYSHYIEYYNDDGQLENVTVGSANLGSRSQGTPDRNVGPMEYDDYGRWHPFGTLPSGKDMFTFMAAGARISLFIGLTSILVSGFIAVAFALVTAYYKGLVDLLVVILGDSIMSLPSLLFVMLLSVVLGDTWLADIYSGGFLLAVIFAGTGWPFLWRSVRGPAMQIAEQEWIDAAKSFGQRPSVTMRKHMAPYILGYLLVYSSMRLGGIIIAVAGLSFLGLGVSPPTPEWGRAVNIGQSYVTTSSWHISFIPGVLIVLVVTAFNALGDGIRDAIDPQSESGEGEGAEVAAAGGGGA</sequence>
<dbReference type="InterPro" id="IPR025966">
    <property type="entry name" value="OppC_N"/>
</dbReference>
<dbReference type="EMBL" id="JBHSHT010000002">
    <property type="protein sequence ID" value="MFC4826530.1"/>
    <property type="molecule type" value="Genomic_DNA"/>
</dbReference>
<dbReference type="InterPro" id="IPR000515">
    <property type="entry name" value="MetI-like"/>
</dbReference>
<accession>A0ABD5Q7A1</accession>
<dbReference type="InterPro" id="IPR050366">
    <property type="entry name" value="BP-dependent_transpt_permease"/>
</dbReference>
<feature type="domain" description="ABC transmembrane type-1" evidence="9">
    <location>
        <begin position="238"/>
        <end position="436"/>
    </location>
</feature>
<evidence type="ECO:0000256" key="4">
    <source>
        <dbReference type="ARBA" id="ARBA00022692"/>
    </source>
</evidence>
<comment type="similarity">
    <text evidence="7">Belongs to the binding-protein-dependent transport system permease family.</text>
</comment>
<feature type="transmembrane region" description="Helical" evidence="7">
    <location>
        <begin position="141"/>
        <end position="160"/>
    </location>
</feature>
<evidence type="ECO:0000256" key="8">
    <source>
        <dbReference type="SAM" id="MobiDB-lite"/>
    </source>
</evidence>
<name>A0ABD5Q7A1_9EURY</name>
<evidence type="ECO:0000256" key="6">
    <source>
        <dbReference type="ARBA" id="ARBA00023136"/>
    </source>
</evidence>
<dbReference type="PANTHER" id="PTHR43386:SF1">
    <property type="entry name" value="D,D-DIPEPTIDE TRANSPORT SYSTEM PERMEASE PROTEIN DDPC-RELATED"/>
    <property type="match status" value="1"/>
</dbReference>
<comment type="caution">
    <text evidence="10">The sequence shown here is derived from an EMBL/GenBank/DDBJ whole genome shotgun (WGS) entry which is preliminary data.</text>
</comment>
<feature type="transmembrane region" description="Helical" evidence="7">
    <location>
        <begin position="86"/>
        <end position="108"/>
    </location>
</feature>
<proteinExistence type="inferred from homology"/>
<dbReference type="Pfam" id="PF12911">
    <property type="entry name" value="OppC_N"/>
    <property type="match status" value="1"/>
</dbReference>
<keyword evidence="6 7" id="KW-0472">Membrane</keyword>
<dbReference type="Proteomes" id="UP001595945">
    <property type="component" value="Unassembled WGS sequence"/>
</dbReference>
<dbReference type="InterPro" id="IPR035906">
    <property type="entry name" value="MetI-like_sf"/>
</dbReference>
<feature type="transmembrane region" description="Helical" evidence="7">
    <location>
        <begin position="305"/>
        <end position="325"/>
    </location>
</feature>
<evidence type="ECO:0000256" key="2">
    <source>
        <dbReference type="ARBA" id="ARBA00022448"/>
    </source>
</evidence>
<keyword evidence="4 7" id="KW-0812">Transmembrane</keyword>
<evidence type="ECO:0000256" key="7">
    <source>
        <dbReference type="RuleBase" id="RU363032"/>
    </source>
</evidence>
<dbReference type="RefSeq" id="WP_254267878.1">
    <property type="nucleotide sequence ID" value="NZ_CP100400.1"/>
</dbReference>
<feature type="transmembrane region" description="Helical" evidence="7">
    <location>
        <begin position="240"/>
        <end position="262"/>
    </location>
</feature>
<keyword evidence="3" id="KW-1003">Cell membrane</keyword>
<feature type="transmembrane region" description="Helical" evidence="7">
    <location>
        <begin position="23"/>
        <end position="45"/>
    </location>
</feature>
<organism evidence="10 11">
    <name type="scientific">Halorussus aquaticus</name>
    <dbReference type="NCBI Taxonomy" id="2953748"/>
    <lineage>
        <taxon>Archaea</taxon>
        <taxon>Methanobacteriati</taxon>
        <taxon>Methanobacteriota</taxon>
        <taxon>Stenosarchaea group</taxon>
        <taxon>Halobacteria</taxon>
        <taxon>Halobacteriales</taxon>
        <taxon>Haladaptataceae</taxon>
        <taxon>Halorussus</taxon>
    </lineage>
</organism>